<name>A0A0L8FTI1_OCTBM</name>
<proteinExistence type="predicted"/>
<sequence>MIVFSSIRLFSFSLLCHFESFVDNCQNITLARLYRKHSLKNKNDCFKDSNRTFIIIIFRKCFLKF</sequence>
<dbReference type="EMBL" id="KQ426629">
    <property type="protein sequence ID" value="KOF68002.1"/>
    <property type="molecule type" value="Genomic_DNA"/>
</dbReference>
<accession>A0A0L8FTI1</accession>
<evidence type="ECO:0000256" key="1">
    <source>
        <dbReference type="SAM" id="SignalP"/>
    </source>
</evidence>
<feature type="chain" id="PRO_5005582621" description="Secreted protein" evidence="1">
    <location>
        <begin position="19"/>
        <end position="65"/>
    </location>
</feature>
<organism evidence="2">
    <name type="scientific">Octopus bimaculoides</name>
    <name type="common">California two-spotted octopus</name>
    <dbReference type="NCBI Taxonomy" id="37653"/>
    <lineage>
        <taxon>Eukaryota</taxon>
        <taxon>Metazoa</taxon>
        <taxon>Spiralia</taxon>
        <taxon>Lophotrochozoa</taxon>
        <taxon>Mollusca</taxon>
        <taxon>Cephalopoda</taxon>
        <taxon>Coleoidea</taxon>
        <taxon>Octopodiformes</taxon>
        <taxon>Octopoda</taxon>
        <taxon>Incirrata</taxon>
        <taxon>Octopodidae</taxon>
        <taxon>Octopus</taxon>
    </lineage>
</organism>
<gene>
    <name evidence="2" type="ORF">OCBIM_22008397mg</name>
</gene>
<keyword evidence="1" id="KW-0732">Signal</keyword>
<evidence type="ECO:0008006" key="3">
    <source>
        <dbReference type="Google" id="ProtNLM"/>
    </source>
</evidence>
<evidence type="ECO:0000313" key="2">
    <source>
        <dbReference type="EMBL" id="KOF68002.1"/>
    </source>
</evidence>
<reference evidence="2" key="1">
    <citation type="submission" date="2015-07" db="EMBL/GenBank/DDBJ databases">
        <title>MeaNS - Measles Nucleotide Surveillance Program.</title>
        <authorList>
            <person name="Tran T."/>
            <person name="Druce J."/>
        </authorList>
    </citation>
    <scope>NUCLEOTIDE SEQUENCE</scope>
    <source>
        <strain evidence="2">UCB-OBI-ISO-001</strain>
        <tissue evidence="2">Gonad</tissue>
    </source>
</reference>
<feature type="signal peptide" evidence="1">
    <location>
        <begin position="1"/>
        <end position="18"/>
    </location>
</feature>
<dbReference type="AlphaFoldDB" id="A0A0L8FTI1"/>
<protein>
    <recommendedName>
        <fullName evidence="3">Secreted protein</fullName>
    </recommendedName>
</protein>